<proteinExistence type="predicted"/>
<reference evidence="2" key="1">
    <citation type="journal article" date="2016" name="Genome Announc.">
        <title>Draft Genome Sequences of Five Rapidly Growing Mycobacterium Species, M. thermoresistibile, M. fortuitum subsp. acetamidolyticum, M. canariasense, M. brisbanense, and M. novocastrense.</title>
        <authorList>
            <person name="Katahira K."/>
            <person name="Ogura Y."/>
            <person name="Gotoh Y."/>
            <person name="Hayashi T."/>
        </authorList>
    </citation>
    <scope>NUCLEOTIDE SEQUENCE [LARGE SCALE GENOMIC DNA]</scope>
    <source>
        <strain evidence="2">JCM15298</strain>
    </source>
</reference>
<evidence type="ECO:0000313" key="2">
    <source>
        <dbReference type="Proteomes" id="UP000069443"/>
    </source>
</evidence>
<dbReference type="Proteomes" id="UP000069443">
    <property type="component" value="Unassembled WGS sequence"/>
</dbReference>
<comment type="caution">
    <text evidence="1">The sequence shown here is derived from an EMBL/GenBank/DDBJ whole genome shotgun (WGS) entry which is preliminary data.</text>
</comment>
<gene>
    <name evidence="1" type="ORF">RMCC_2737</name>
</gene>
<protein>
    <submittedName>
        <fullName evidence="1">Uncharacterized protein</fullName>
    </submittedName>
</protein>
<keyword evidence="2" id="KW-1185">Reference proteome</keyword>
<dbReference type="STRING" id="228230.RMCC_2737"/>
<name>A0A100WCK9_MYCCR</name>
<reference evidence="2" key="2">
    <citation type="submission" date="2016-02" db="EMBL/GenBank/DDBJ databases">
        <title>Draft genome sequence of five rapidly growing Mycobacterium species.</title>
        <authorList>
            <person name="Katahira K."/>
            <person name="Gotou Y."/>
            <person name="Iida K."/>
            <person name="Ogura Y."/>
            <person name="Hayashi T."/>
        </authorList>
    </citation>
    <scope>NUCLEOTIDE SEQUENCE [LARGE SCALE GENOMIC DNA]</scope>
    <source>
        <strain evidence="2">JCM15298</strain>
    </source>
</reference>
<evidence type="ECO:0000313" key="1">
    <source>
        <dbReference type="EMBL" id="GAS95771.1"/>
    </source>
</evidence>
<sequence>MHLQPKRVVAAITVRLTREEAAEVDQHNAWWVDPSEDFADGLTAVPDRLKVTHRSIIRSNSGV</sequence>
<organism evidence="1 2">
    <name type="scientific">Mycolicibacterium canariasense</name>
    <name type="common">Mycobacterium canariasense</name>
    <dbReference type="NCBI Taxonomy" id="228230"/>
    <lineage>
        <taxon>Bacteria</taxon>
        <taxon>Bacillati</taxon>
        <taxon>Actinomycetota</taxon>
        <taxon>Actinomycetes</taxon>
        <taxon>Mycobacteriales</taxon>
        <taxon>Mycobacteriaceae</taxon>
        <taxon>Mycolicibacterium</taxon>
    </lineage>
</organism>
<dbReference type="EMBL" id="BCSY01000045">
    <property type="protein sequence ID" value="GAS95771.1"/>
    <property type="molecule type" value="Genomic_DNA"/>
</dbReference>
<dbReference type="AlphaFoldDB" id="A0A100WCK9"/>
<accession>A0A100WCK9</accession>